<evidence type="ECO:0000256" key="11">
    <source>
        <dbReference type="SAM" id="MobiDB-lite"/>
    </source>
</evidence>
<dbReference type="GO" id="GO:0090575">
    <property type="term" value="C:RNA polymerase II transcription regulator complex"/>
    <property type="evidence" value="ECO:0007669"/>
    <property type="project" value="TreeGrafter"/>
</dbReference>
<dbReference type="Pfam" id="PF05485">
    <property type="entry name" value="THAP"/>
    <property type="match status" value="1"/>
</dbReference>
<dbReference type="SUPFAM" id="SSF46785">
    <property type="entry name" value="Winged helix' DNA-binding domain"/>
    <property type="match status" value="1"/>
</dbReference>
<dbReference type="Gene3D" id="6.10.250.540">
    <property type="match status" value="1"/>
</dbReference>
<dbReference type="FunFam" id="1.10.10.10:FF:000008">
    <property type="entry name" value="E2F transcription factor 1"/>
    <property type="match status" value="1"/>
</dbReference>
<keyword evidence="6 8" id="KW-0238">DNA-binding</keyword>
<dbReference type="Gene3D" id="6.20.210.20">
    <property type="entry name" value="THAP domain"/>
    <property type="match status" value="1"/>
</dbReference>
<feature type="compositionally biased region" description="Acidic residues" evidence="11">
    <location>
        <begin position="106"/>
        <end position="139"/>
    </location>
</feature>
<dbReference type="SMART" id="SM01372">
    <property type="entry name" value="E2F_TDP"/>
    <property type="match status" value="1"/>
</dbReference>
<keyword evidence="4" id="KW-0862">Zinc</keyword>
<evidence type="ECO:0000256" key="5">
    <source>
        <dbReference type="ARBA" id="ARBA00023015"/>
    </source>
</evidence>
<evidence type="ECO:0000256" key="6">
    <source>
        <dbReference type="ARBA" id="ARBA00023125"/>
    </source>
</evidence>
<evidence type="ECO:0000256" key="8">
    <source>
        <dbReference type="PROSITE-ProRule" id="PRU00309"/>
    </source>
</evidence>
<keyword evidence="10" id="KW-0175">Coiled coil</keyword>
<dbReference type="Proteomes" id="UP000034805">
    <property type="component" value="Unassembled WGS sequence"/>
</dbReference>
<reference evidence="13 14" key="1">
    <citation type="submission" date="2015-08" db="EMBL/GenBank/DDBJ databases">
        <title>The genome of the Asian arowana (Scleropages formosus).</title>
        <authorList>
            <person name="Tan M.H."/>
            <person name="Gan H.M."/>
            <person name="Croft L.J."/>
            <person name="Austin C.M."/>
        </authorList>
    </citation>
    <scope>NUCLEOTIDE SEQUENCE [LARGE SCALE GENOMIC DNA]</scope>
    <source>
        <strain evidence="13">Aro1</strain>
    </source>
</reference>
<comment type="similarity">
    <text evidence="1 9">Belongs to the E2F/DP family.</text>
</comment>
<evidence type="ECO:0000256" key="1">
    <source>
        <dbReference type="ARBA" id="ARBA00010940"/>
    </source>
</evidence>
<sequence length="299" mass="34406">MVKCVVQGCPNKICPESDLKNRPHKRFFSFPKDEARVKVWLAALRETERVLPSEEHRICEDHFLKDHITQQGVSEDAIPIMPPYLDGPLALAAETEMPSCEELGELSEVEDLQNEFDEGRDGEDETWETEGGDCFEDDPENKLSRAKEENDTKDSISRTPRNPNRVPSFRKKYRCDVSLGRLTKRFMELVHAAPDGILDLNEAARQLGARKRRVYDVTNVLSGIQLIKKRSTSQVQWVGSGQGNELCNQWEKRLKEELLNLTAMEEALDELIKDCAHQLFSLTDHKDNAEYPYRKFRFP</sequence>
<evidence type="ECO:0000256" key="10">
    <source>
        <dbReference type="SAM" id="Coils"/>
    </source>
</evidence>
<comment type="caution">
    <text evidence="13">The sequence shown here is derived from an EMBL/GenBank/DDBJ whole genome shotgun (WGS) entry which is preliminary data.</text>
</comment>
<feature type="coiled-coil region" evidence="10">
    <location>
        <begin position="247"/>
        <end position="274"/>
    </location>
</feature>
<gene>
    <name evidence="13" type="ORF">Z043_109692</name>
</gene>
<dbReference type="GO" id="GO:0008270">
    <property type="term" value="F:zinc ion binding"/>
    <property type="evidence" value="ECO:0007669"/>
    <property type="project" value="UniProtKB-KW"/>
</dbReference>
<dbReference type="InterPro" id="IPR037241">
    <property type="entry name" value="E2F-DP_heterodim"/>
</dbReference>
<protein>
    <recommendedName>
        <fullName evidence="12">THAP-type domain-containing protein</fullName>
    </recommendedName>
</protein>
<organism evidence="13 14">
    <name type="scientific">Scleropages formosus</name>
    <name type="common">Asian bonytongue</name>
    <name type="synonym">Osteoglossum formosum</name>
    <dbReference type="NCBI Taxonomy" id="113540"/>
    <lineage>
        <taxon>Eukaryota</taxon>
        <taxon>Metazoa</taxon>
        <taxon>Chordata</taxon>
        <taxon>Craniata</taxon>
        <taxon>Vertebrata</taxon>
        <taxon>Euteleostomi</taxon>
        <taxon>Actinopterygii</taxon>
        <taxon>Neopterygii</taxon>
        <taxon>Teleostei</taxon>
        <taxon>Osteoglossocephala</taxon>
        <taxon>Osteoglossomorpha</taxon>
        <taxon>Osteoglossiformes</taxon>
        <taxon>Osteoglossidae</taxon>
        <taxon>Scleropages</taxon>
    </lineage>
</organism>
<keyword evidence="3 8" id="KW-0863">Zinc-finger</keyword>
<dbReference type="SUPFAM" id="SSF144074">
    <property type="entry name" value="E2F-DP heterodimerization region"/>
    <property type="match status" value="1"/>
</dbReference>
<dbReference type="SUPFAM" id="SSF57716">
    <property type="entry name" value="Glucocorticoid receptor-like (DNA-binding domain)"/>
    <property type="match status" value="1"/>
</dbReference>
<dbReference type="Pfam" id="PF02319">
    <property type="entry name" value="WHD_E2F_TDP"/>
    <property type="match status" value="1"/>
</dbReference>
<feature type="region of interest" description="Disordered" evidence="11">
    <location>
        <begin position="106"/>
        <end position="168"/>
    </location>
</feature>
<dbReference type="PANTHER" id="PTHR12081">
    <property type="entry name" value="TRANSCRIPTION FACTOR E2F"/>
    <property type="match status" value="1"/>
</dbReference>
<evidence type="ECO:0000256" key="9">
    <source>
        <dbReference type="RuleBase" id="RU003796"/>
    </source>
</evidence>
<dbReference type="EMBL" id="JARO02002998">
    <property type="protein sequence ID" value="KPP71404.1"/>
    <property type="molecule type" value="Genomic_DNA"/>
</dbReference>
<dbReference type="PROSITE" id="PS50950">
    <property type="entry name" value="ZF_THAP"/>
    <property type="match status" value="1"/>
</dbReference>
<dbReference type="InterPro" id="IPR036388">
    <property type="entry name" value="WH-like_DNA-bd_sf"/>
</dbReference>
<comment type="subcellular location">
    <subcellularLocation>
        <location evidence="9">Nucleus</location>
    </subcellularLocation>
</comment>
<proteinExistence type="inferred from homology"/>
<accession>A0A0P7X3W5</accession>
<name>A0A0P7X3W5_SCLFO</name>
<dbReference type="SMART" id="SM00980">
    <property type="entry name" value="THAP"/>
    <property type="match status" value="1"/>
</dbReference>
<evidence type="ECO:0000256" key="4">
    <source>
        <dbReference type="ARBA" id="ARBA00022833"/>
    </source>
</evidence>
<evidence type="ECO:0000256" key="2">
    <source>
        <dbReference type="ARBA" id="ARBA00022723"/>
    </source>
</evidence>
<evidence type="ECO:0000259" key="12">
    <source>
        <dbReference type="PROSITE" id="PS50950"/>
    </source>
</evidence>
<feature type="domain" description="THAP-type" evidence="12">
    <location>
        <begin position="1"/>
        <end position="82"/>
    </location>
</feature>
<keyword evidence="2" id="KW-0479">Metal-binding</keyword>
<keyword evidence="9" id="KW-0539">Nucleus</keyword>
<dbReference type="InterPro" id="IPR003316">
    <property type="entry name" value="E2F_WHTH_DNA-bd_dom"/>
</dbReference>
<keyword evidence="5 9" id="KW-0805">Transcription regulation</keyword>
<dbReference type="PANTHER" id="PTHR12081:SF19">
    <property type="entry name" value="TRANSCRIPTION FACTOR E2F6"/>
    <property type="match status" value="1"/>
</dbReference>
<keyword evidence="7 9" id="KW-0804">Transcription</keyword>
<evidence type="ECO:0000313" key="13">
    <source>
        <dbReference type="EMBL" id="KPP71404.1"/>
    </source>
</evidence>
<dbReference type="InterPro" id="IPR006612">
    <property type="entry name" value="THAP_Znf"/>
</dbReference>
<dbReference type="Gene3D" id="1.10.10.10">
    <property type="entry name" value="Winged helix-like DNA-binding domain superfamily/Winged helix DNA-binding domain"/>
    <property type="match status" value="1"/>
</dbReference>
<evidence type="ECO:0000313" key="14">
    <source>
        <dbReference type="Proteomes" id="UP000034805"/>
    </source>
</evidence>
<evidence type="ECO:0000256" key="3">
    <source>
        <dbReference type="ARBA" id="ARBA00022771"/>
    </source>
</evidence>
<dbReference type="InterPro" id="IPR038441">
    <property type="entry name" value="THAP_Znf_sf"/>
</dbReference>
<dbReference type="AlphaFoldDB" id="A0A0P7X3W5"/>
<dbReference type="STRING" id="113540.ENSSFOP00015003580"/>
<dbReference type="InterPro" id="IPR036390">
    <property type="entry name" value="WH_DNA-bd_sf"/>
</dbReference>
<evidence type="ECO:0000256" key="7">
    <source>
        <dbReference type="ARBA" id="ARBA00023163"/>
    </source>
</evidence>
<dbReference type="GO" id="GO:0000981">
    <property type="term" value="F:DNA-binding transcription factor activity, RNA polymerase II-specific"/>
    <property type="evidence" value="ECO:0007669"/>
    <property type="project" value="TreeGrafter"/>
</dbReference>
<dbReference type="GO" id="GO:0000978">
    <property type="term" value="F:RNA polymerase II cis-regulatory region sequence-specific DNA binding"/>
    <property type="evidence" value="ECO:0007669"/>
    <property type="project" value="InterPro"/>
</dbReference>
<dbReference type="InterPro" id="IPR015633">
    <property type="entry name" value="E2F"/>
</dbReference>
<feature type="compositionally biased region" description="Basic and acidic residues" evidence="11">
    <location>
        <begin position="140"/>
        <end position="156"/>
    </location>
</feature>